<protein>
    <submittedName>
        <fullName evidence="3">Nucleotidyltransferase family protein</fullName>
    </submittedName>
</protein>
<accession>A0A7G9RN95</accession>
<evidence type="ECO:0000313" key="3">
    <source>
        <dbReference type="EMBL" id="QNN57070.1"/>
    </source>
</evidence>
<dbReference type="AlphaFoldDB" id="A0A7G9RN95"/>
<dbReference type="EMBL" id="CP060714">
    <property type="protein sequence ID" value="QNN57070.1"/>
    <property type="molecule type" value="Genomic_DNA"/>
</dbReference>
<feature type="domain" description="MobA-like NTP transferase" evidence="2">
    <location>
        <begin position="50"/>
        <end position="150"/>
    </location>
</feature>
<dbReference type="CDD" id="cd04182">
    <property type="entry name" value="GT_2_like_f"/>
    <property type="match status" value="1"/>
</dbReference>
<dbReference type="Gene3D" id="3.90.550.10">
    <property type="entry name" value="Spore Coat Polysaccharide Biosynthesis Protein SpsA, Chain A"/>
    <property type="match status" value="1"/>
</dbReference>
<name>A0A7G9RN95_9BURK</name>
<evidence type="ECO:0000313" key="4">
    <source>
        <dbReference type="Proteomes" id="UP000515811"/>
    </source>
</evidence>
<dbReference type="InterPro" id="IPR025877">
    <property type="entry name" value="MobA-like_NTP_Trfase"/>
</dbReference>
<dbReference type="Proteomes" id="UP000515811">
    <property type="component" value="Chromosome"/>
</dbReference>
<evidence type="ECO:0000259" key="2">
    <source>
        <dbReference type="Pfam" id="PF12804"/>
    </source>
</evidence>
<dbReference type="Pfam" id="PF12804">
    <property type="entry name" value="NTP_transf_3"/>
    <property type="match status" value="1"/>
</dbReference>
<sequence length="192" mass="20003">MSSLPMLLILAAGSGSRFLASGGASHKLAARIGDASVLEHAIRNAEESGLQWHVVNTGEGGPGMGDSIAAGVRATASGNGWLVIPGDLPLVRPRSLVRVASALALATDHDVVVPRFHGMQGHPVGFVQGLREQLLALSGDKGASSVVRAARERHRVLDLELDDEGIVTDVDTVDDLRHAEALWRSRTGASSG</sequence>
<dbReference type="SUPFAM" id="SSF53448">
    <property type="entry name" value="Nucleotide-diphospho-sugar transferases"/>
    <property type="match status" value="1"/>
</dbReference>
<dbReference type="KEGG" id="drg:H9K76_21740"/>
<dbReference type="InterPro" id="IPR029044">
    <property type="entry name" value="Nucleotide-diphossugar_trans"/>
</dbReference>
<keyword evidence="3" id="KW-0808">Transferase</keyword>
<dbReference type="RefSeq" id="WP_187597335.1">
    <property type="nucleotide sequence ID" value="NZ_CP060714.1"/>
</dbReference>
<proteinExistence type="predicted"/>
<dbReference type="PANTHER" id="PTHR43777:SF1">
    <property type="entry name" value="MOLYBDENUM COFACTOR CYTIDYLYLTRANSFERASE"/>
    <property type="match status" value="1"/>
</dbReference>
<keyword evidence="4" id="KW-1185">Reference proteome</keyword>
<organism evidence="3 4">
    <name type="scientific">Diaphorobacter ruginosibacter</name>
    <dbReference type="NCBI Taxonomy" id="1715720"/>
    <lineage>
        <taxon>Bacteria</taxon>
        <taxon>Pseudomonadati</taxon>
        <taxon>Pseudomonadota</taxon>
        <taxon>Betaproteobacteria</taxon>
        <taxon>Burkholderiales</taxon>
        <taxon>Comamonadaceae</taxon>
        <taxon>Diaphorobacter</taxon>
    </lineage>
</organism>
<dbReference type="GO" id="GO:0016779">
    <property type="term" value="F:nucleotidyltransferase activity"/>
    <property type="evidence" value="ECO:0007669"/>
    <property type="project" value="UniProtKB-ARBA"/>
</dbReference>
<reference evidence="3 4" key="1">
    <citation type="submission" date="2020-08" db="EMBL/GenBank/DDBJ databases">
        <title>Genome sequence of Diaphorobacter ruginosibacter DSM 27467T.</title>
        <authorList>
            <person name="Hyun D.-W."/>
            <person name="Bae J.-W."/>
        </authorList>
    </citation>
    <scope>NUCLEOTIDE SEQUENCE [LARGE SCALE GENOMIC DNA]</scope>
    <source>
        <strain evidence="3 4">DSM 27467</strain>
    </source>
</reference>
<gene>
    <name evidence="3" type="ORF">H9K76_21740</name>
</gene>
<evidence type="ECO:0000256" key="1">
    <source>
        <dbReference type="ARBA" id="ARBA00022842"/>
    </source>
</evidence>
<keyword evidence="1" id="KW-0460">Magnesium</keyword>
<dbReference type="PANTHER" id="PTHR43777">
    <property type="entry name" value="MOLYBDENUM COFACTOR CYTIDYLYLTRANSFERASE"/>
    <property type="match status" value="1"/>
</dbReference>